<keyword evidence="4" id="KW-1185">Reference proteome</keyword>
<comment type="similarity">
    <text evidence="1">Belongs to the universal stress protein A family.</text>
</comment>
<dbReference type="PANTHER" id="PTHR46553">
    <property type="entry name" value="ADENINE NUCLEOTIDE ALPHA HYDROLASES-LIKE SUPERFAMILY PROTEIN"/>
    <property type="match status" value="1"/>
</dbReference>
<accession>A0A7W7PGN0</accession>
<organism evidence="3 4">
    <name type="scientific">Streptomyces netropsis</name>
    <name type="common">Streptoverticillium netropsis</name>
    <dbReference type="NCBI Taxonomy" id="55404"/>
    <lineage>
        <taxon>Bacteria</taxon>
        <taxon>Bacillati</taxon>
        <taxon>Actinomycetota</taxon>
        <taxon>Actinomycetes</taxon>
        <taxon>Kitasatosporales</taxon>
        <taxon>Streptomycetaceae</taxon>
        <taxon>Streptomyces</taxon>
    </lineage>
</organism>
<evidence type="ECO:0000259" key="2">
    <source>
        <dbReference type="Pfam" id="PF00582"/>
    </source>
</evidence>
<dbReference type="RefSeq" id="WP_184737499.1">
    <property type="nucleotide sequence ID" value="NZ_BMRW01000018.1"/>
</dbReference>
<dbReference type="Pfam" id="PF00582">
    <property type="entry name" value="Usp"/>
    <property type="match status" value="2"/>
</dbReference>
<feature type="domain" description="UspA" evidence="2">
    <location>
        <begin position="151"/>
        <end position="287"/>
    </location>
</feature>
<dbReference type="InterPro" id="IPR006016">
    <property type="entry name" value="UspA"/>
</dbReference>
<dbReference type="PRINTS" id="PR01438">
    <property type="entry name" value="UNVRSLSTRESS"/>
</dbReference>
<sequence>MEIPVVVGVDGSETGLRAVDWAVAESLRLGLPLRMVYASLWERYEGGGPPDPERPSEQVLADHIVSAAMEHARRLAPEIRASSLIRPQDAVTALLEEARSATMVVVGSRGRGGLAGLLLGSVSLSLAGRSHCPVVVVRTARPGPATEPHGVVVGVGGAAESGQALRFAFREAETRRSPLVAVRAWRSPMHRPMGNPLFTGDPEAAHRRQATDILDDALAGFERSHPDVDVRRETVEGSAHHALLTAAATAELLVVGARRLSGHGGLQLGRVNHAVLHHAPCPVAVVPERM</sequence>
<proteinExistence type="inferred from homology"/>
<dbReference type="SUPFAM" id="SSF52402">
    <property type="entry name" value="Adenine nucleotide alpha hydrolases-like"/>
    <property type="match status" value="2"/>
</dbReference>
<gene>
    <name evidence="3" type="ORF">FHS38_005324</name>
</gene>
<comment type="caution">
    <text evidence="3">The sequence shown here is derived from an EMBL/GenBank/DDBJ whole genome shotgun (WGS) entry which is preliminary data.</text>
</comment>
<evidence type="ECO:0000313" key="4">
    <source>
        <dbReference type="Proteomes" id="UP000556436"/>
    </source>
</evidence>
<dbReference type="InterPro" id="IPR006015">
    <property type="entry name" value="Universal_stress_UspA"/>
</dbReference>
<evidence type="ECO:0000313" key="3">
    <source>
        <dbReference type="EMBL" id="MBB4889249.1"/>
    </source>
</evidence>
<dbReference type="EMBL" id="JACHJG010000012">
    <property type="protein sequence ID" value="MBB4889249.1"/>
    <property type="molecule type" value="Genomic_DNA"/>
</dbReference>
<dbReference type="PANTHER" id="PTHR46553:SF3">
    <property type="entry name" value="ADENINE NUCLEOTIDE ALPHA HYDROLASES-LIKE SUPERFAMILY PROTEIN"/>
    <property type="match status" value="1"/>
</dbReference>
<name>A0A7W7PGN0_STRNE</name>
<reference evidence="3 4" key="1">
    <citation type="submission" date="2020-08" db="EMBL/GenBank/DDBJ databases">
        <title>Genomic Encyclopedia of Type Strains, Phase III (KMG-III): the genomes of soil and plant-associated and newly described type strains.</title>
        <authorList>
            <person name="Whitman W."/>
        </authorList>
    </citation>
    <scope>NUCLEOTIDE SEQUENCE [LARGE SCALE GENOMIC DNA]</scope>
    <source>
        <strain evidence="3 4">CECT 3265</strain>
    </source>
</reference>
<dbReference type="AlphaFoldDB" id="A0A7W7PGN0"/>
<dbReference type="Proteomes" id="UP000556436">
    <property type="component" value="Unassembled WGS sequence"/>
</dbReference>
<dbReference type="InterPro" id="IPR014729">
    <property type="entry name" value="Rossmann-like_a/b/a_fold"/>
</dbReference>
<feature type="domain" description="UspA" evidence="2">
    <location>
        <begin position="5"/>
        <end position="138"/>
    </location>
</feature>
<dbReference type="Gene3D" id="3.40.50.620">
    <property type="entry name" value="HUPs"/>
    <property type="match status" value="2"/>
</dbReference>
<protein>
    <submittedName>
        <fullName evidence="3">Nucleotide-binding universal stress UspA family protein</fullName>
    </submittedName>
</protein>
<evidence type="ECO:0000256" key="1">
    <source>
        <dbReference type="ARBA" id="ARBA00008791"/>
    </source>
</evidence>